<proteinExistence type="predicted"/>
<feature type="non-terminal residue" evidence="1">
    <location>
        <position position="1"/>
    </location>
</feature>
<dbReference type="Proteomes" id="UP000789396">
    <property type="component" value="Unassembled WGS sequence"/>
</dbReference>
<organism evidence="1 2">
    <name type="scientific">Racocetra fulgida</name>
    <dbReference type="NCBI Taxonomy" id="60492"/>
    <lineage>
        <taxon>Eukaryota</taxon>
        <taxon>Fungi</taxon>
        <taxon>Fungi incertae sedis</taxon>
        <taxon>Mucoromycota</taxon>
        <taxon>Glomeromycotina</taxon>
        <taxon>Glomeromycetes</taxon>
        <taxon>Diversisporales</taxon>
        <taxon>Gigasporaceae</taxon>
        <taxon>Racocetra</taxon>
    </lineage>
</organism>
<reference evidence="1" key="1">
    <citation type="submission" date="2021-06" db="EMBL/GenBank/DDBJ databases">
        <authorList>
            <person name="Kallberg Y."/>
            <person name="Tangrot J."/>
            <person name="Rosling A."/>
        </authorList>
    </citation>
    <scope>NUCLEOTIDE SEQUENCE</scope>
    <source>
        <strain evidence="1">IN212</strain>
    </source>
</reference>
<evidence type="ECO:0000313" key="2">
    <source>
        <dbReference type="Proteomes" id="UP000789396"/>
    </source>
</evidence>
<evidence type="ECO:0000313" key="1">
    <source>
        <dbReference type="EMBL" id="CAG8785617.1"/>
    </source>
</evidence>
<dbReference type="AlphaFoldDB" id="A0A9N9JM01"/>
<gene>
    <name evidence="1" type="ORF">RFULGI_LOCUS16222</name>
</gene>
<keyword evidence="2" id="KW-1185">Reference proteome</keyword>
<accession>A0A9N9JM01</accession>
<comment type="caution">
    <text evidence="1">The sequence shown here is derived from an EMBL/GenBank/DDBJ whole genome shotgun (WGS) entry which is preliminary data.</text>
</comment>
<dbReference type="EMBL" id="CAJVPZ010056367">
    <property type="protein sequence ID" value="CAG8785617.1"/>
    <property type="molecule type" value="Genomic_DNA"/>
</dbReference>
<dbReference type="OrthoDB" id="5947505at2759"/>
<name>A0A9N9JM01_9GLOM</name>
<protein>
    <submittedName>
        <fullName evidence="1">5764_t:CDS:1</fullName>
    </submittedName>
</protein>
<sequence>RLFATRIAKVVPRIPAIVRKYSAVATPEGLSPFAAERLAVEEHAKGYISTFRFV</sequence>